<feature type="domain" description="BZIP" evidence="8">
    <location>
        <begin position="377"/>
        <end position="440"/>
    </location>
</feature>
<evidence type="ECO:0000256" key="7">
    <source>
        <dbReference type="SAM" id="MobiDB-lite"/>
    </source>
</evidence>
<gene>
    <name evidence="9" type="ORF">Fcan01_04954</name>
</gene>
<dbReference type="STRING" id="158441.A0A226ER28"/>
<dbReference type="CDD" id="cd14695">
    <property type="entry name" value="bZIP_HLF"/>
    <property type="match status" value="1"/>
</dbReference>
<evidence type="ECO:0000256" key="3">
    <source>
        <dbReference type="ARBA" id="ARBA00023015"/>
    </source>
</evidence>
<dbReference type="PROSITE" id="PS50217">
    <property type="entry name" value="BZIP"/>
    <property type="match status" value="1"/>
</dbReference>
<evidence type="ECO:0000313" key="10">
    <source>
        <dbReference type="Proteomes" id="UP000198287"/>
    </source>
</evidence>
<dbReference type="GO" id="GO:0000978">
    <property type="term" value="F:RNA polymerase II cis-regulatory region sequence-specific DNA binding"/>
    <property type="evidence" value="ECO:0007669"/>
    <property type="project" value="TreeGrafter"/>
</dbReference>
<comment type="caution">
    <text evidence="9">The sequence shown here is derived from an EMBL/GenBank/DDBJ whole genome shotgun (WGS) entry which is preliminary data.</text>
</comment>
<evidence type="ECO:0000256" key="1">
    <source>
        <dbReference type="ARBA" id="ARBA00004123"/>
    </source>
</evidence>
<feature type="compositionally biased region" description="Low complexity" evidence="7">
    <location>
        <begin position="124"/>
        <end position="144"/>
    </location>
</feature>
<accession>A0A226ER28</accession>
<keyword evidence="5" id="KW-0804">Transcription</keyword>
<dbReference type="Pfam" id="PF07716">
    <property type="entry name" value="bZIP_2"/>
    <property type="match status" value="1"/>
</dbReference>
<organism evidence="9 10">
    <name type="scientific">Folsomia candida</name>
    <name type="common">Springtail</name>
    <dbReference type="NCBI Taxonomy" id="158441"/>
    <lineage>
        <taxon>Eukaryota</taxon>
        <taxon>Metazoa</taxon>
        <taxon>Ecdysozoa</taxon>
        <taxon>Arthropoda</taxon>
        <taxon>Hexapoda</taxon>
        <taxon>Collembola</taxon>
        <taxon>Entomobryomorpha</taxon>
        <taxon>Isotomoidea</taxon>
        <taxon>Isotomidae</taxon>
        <taxon>Proisotominae</taxon>
        <taxon>Folsomia</taxon>
    </lineage>
</organism>
<dbReference type="InterPro" id="IPR040223">
    <property type="entry name" value="PAR_bZIP"/>
</dbReference>
<dbReference type="GO" id="GO:0000981">
    <property type="term" value="F:DNA-binding transcription factor activity, RNA polymerase II-specific"/>
    <property type="evidence" value="ECO:0007669"/>
    <property type="project" value="TreeGrafter"/>
</dbReference>
<dbReference type="AlphaFoldDB" id="A0A226ER28"/>
<dbReference type="Proteomes" id="UP000198287">
    <property type="component" value="Unassembled WGS sequence"/>
</dbReference>
<feature type="region of interest" description="Disordered" evidence="7">
    <location>
        <begin position="307"/>
        <end position="343"/>
    </location>
</feature>
<dbReference type="PANTHER" id="PTHR11988">
    <property type="entry name" value="THYROTROPH EMBRYONIC FACTOR RELATED"/>
    <property type="match status" value="1"/>
</dbReference>
<feature type="compositionally biased region" description="Polar residues" evidence="7">
    <location>
        <begin position="59"/>
        <end position="69"/>
    </location>
</feature>
<dbReference type="GO" id="GO:0005634">
    <property type="term" value="C:nucleus"/>
    <property type="evidence" value="ECO:0007669"/>
    <property type="project" value="UniProtKB-SubCell"/>
</dbReference>
<feature type="compositionally biased region" description="Low complexity" evidence="7">
    <location>
        <begin position="233"/>
        <end position="242"/>
    </location>
</feature>
<dbReference type="Gene3D" id="1.20.5.170">
    <property type="match status" value="1"/>
</dbReference>
<dbReference type="PANTHER" id="PTHR11988:SF56">
    <property type="entry name" value="TRANSCRIPTION FACTOR CES-2"/>
    <property type="match status" value="1"/>
</dbReference>
<evidence type="ECO:0000256" key="6">
    <source>
        <dbReference type="ARBA" id="ARBA00023242"/>
    </source>
</evidence>
<evidence type="ECO:0000259" key="8">
    <source>
        <dbReference type="PROSITE" id="PS50217"/>
    </source>
</evidence>
<feature type="compositionally biased region" description="Low complexity" evidence="7">
    <location>
        <begin position="153"/>
        <end position="166"/>
    </location>
</feature>
<feature type="compositionally biased region" description="Polar residues" evidence="7">
    <location>
        <begin position="218"/>
        <end position="232"/>
    </location>
</feature>
<dbReference type="SUPFAM" id="SSF57959">
    <property type="entry name" value="Leucine zipper domain"/>
    <property type="match status" value="1"/>
</dbReference>
<dbReference type="InterPro" id="IPR046347">
    <property type="entry name" value="bZIP_sf"/>
</dbReference>
<name>A0A226ER28_FOLCA</name>
<feature type="compositionally biased region" description="Low complexity" evidence="7">
    <location>
        <begin position="34"/>
        <end position="45"/>
    </location>
</feature>
<keyword evidence="4" id="KW-0238">DNA-binding</keyword>
<feature type="region of interest" description="Disordered" evidence="7">
    <location>
        <begin position="23"/>
        <end position="78"/>
    </location>
</feature>
<feature type="region of interest" description="Disordered" evidence="7">
    <location>
        <begin position="190"/>
        <end position="259"/>
    </location>
</feature>
<comment type="similarity">
    <text evidence="2">Belongs to the bZIP family. NFIL3 subfamily.</text>
</comment>
<feature type="region of interest" description="Disordered" evidence="7">
    <location>
        <begin position="114"/>
        <end position="173"/>
    </location>
</feature>
<evidence type="ECO:0000256" key="2">
    <source>
        <dbReference type="ARBA" id="ARBA00006079"/>
    </source>
</evidence>
<sequence>MASSSSLPPARFNILGHMMQMNPAALLSRPPHLSSTPRVPVSSSSSEEDESPLDFSNKAKFSTINNENIPSPVDVDEDEHEVDVDIDVVENNEQCSQRLRSALSMKSPSTILNLSSVTTKEESPMSQCSSRSWSRASSPLSPSPVGGEERQFHQQQQQPATTTTTTLPMGPFVGGNNGYPLSFSPWGVPGFPTNLSPGNGLEQKQQQFHQQHELLREFQQQQTSPNFGVSATQPQQQQQQQQSTVSGSSGGKVRATRPFKAYPKDVMSFPTVGMYGVPLGSTPTGSEALLHQQSHQAYTEFRKQMLASSQLGRGRRVSSSMKSGSSEEGHSFGSMSVEPLIQDDPLSNSNKRISSGSSGSVIIGDAIGGKSEQQMKDEAYWERRRKNNEAAKRSRDARRAKEDEIAIRAAFLEQENLKLRFEVCALKSEAAKLRCMLYST</sequence>
<keyword evidence="6" id="KW-0539">Nucleus</keyword>
<dbReference type="InterPro" id="IPR004827">
    <property type="entry name" value="bZIP"/>
</dbReference>
<evidence type="ECO:0000256" key="4">
    <source>
        <dbReference type="ARBA" id="ARBA00023125"/>
    </source>
</evidence>
<evidence type="ECO:0000256" key="5">
    <source>
        <dbReference type="ARBA" id="ARBA00023163"/>
    </source>
</evidence>
<reference evidence="9 10" key="1">
    <citation type="submission" date="2015-12" db="EMBL/GenBank/DDBJ databases">
        <title>The genome of Folsomia candida.</title>
        <authorList>
            <person name="Faddeeva A."/>
            <person name="Derks M.F."/>
            <person name="Anvar Y."/>
            <person name="Smit S."/>
            <person name="Van Straalen N."/>
            <person name="Roelofs D."/>
        </authorList>
    </citation>
    <scope>NUCLEOTIDE SEQUENCE [LARGE SCALE GENOMIC DNA]</scope>
    <source>
        <strain evidence="9 10">VU population</strain>
        <tissue evidence="9">Whole body</tissue>
    </source>
</reference>
<evidence type="ECO:0000313" key="9">
    <source>
        <dbReference type="EMBL" id="OXA59494.1"/>
    </source>
</evidence>
<protein>
    <submittedName>
        <fullName evidence="9">Protein giant</fullName>
    </submittedName>
</protein>
<comment type="subcellular location">
    <subcellularLocation>
        <location evidence="1">Nucleus</location>
    </subcellularLocation>
</comment>
<dbReference type="OrthoDB" id="361013at2759"/>
<dbReference type="FunFam" id="1.20.5.170:FF:000025">
    <property type="entry name" value="nuclear factor interleukin-3-regulated protein-like"/>
    <property type="match status" value="1"/>
</dbReference>
<keyword evidence="3" id="KW-0805">Transcription regulation</keyword>
<keyword evidence="10" id="KW-1185">Reference proteome</keyword>
<proteinExistence type="inferred from homology"/>
<dbReference type="SMART" id="SM00338">
    <property type="entry name" value="BRLZ"/>
    <property type="match status" value="1"/>
</dbReference>
<dbReference type="EMBL" id="LNIX01000002">
    <property type="protein sequence ID" value="OXA59494.1"/>
    <property type="molecule type" value="Genomic_DNA"/>
</dbReference>